<dbReference type="InterPro" id="IPR039262">
    <property type="entry name" value="DTWD2/TAPT"/>
</dbReference>
<dbReference type="AlphaFoldDB" id="D2YBB4"/>
<gene>
    <name evidence="6" type="ORF">VMB_08110</name>
</gene>
<proteinExistence type="predicted"/>
<evidence type="ECO:0000256" key="3">
    <source>
        <dbReference type="ARBA" id="ARBA00022691"/>
    </source>
</evidence>
<dbReference type="GO" id="GO:0016432">
    <property type="term" value="F:tRNA-uridine aminocarboxypropyltransferase activity"/>
    <property type="evidence" value="ECO:0007669"/>
    <property type="project" value="UniProtKB-EC"/>
</dbReference>
<evidence type="ECO:0000256" key="4">
    <source>
        <dbReference type="ARBA" id="ARBA00022694"/>
    </source>
</evidence>
<keyword evidence="4" id="KW-0819">tRNA processing</keyword>
<dbReference type="GO" id="GO:0008033">
    <property type="term" value="P:tRNA processing"/>
    <property type="evidence" value="ECO:0007669"/>
    <property type="project" value="UniProtKB-KW"/>
</dbReference>
<dbReference type="PANTHER" id="PTHR21392:SF1">
    <property type="entry name" value="TRNA-URIDINE AMINOCARBOXYPROPYLTRANSFERASE"/>
    <property type="match status" value="1"/>
</dbReference>
<dbReference type="Proteomes" id="UP000004827">
    <property type="component" value="Unassembled WGS sequence"/>
</dbReference>
<evidence type="ECO:0000256" key="2">
    <source>
        <dbReference type="ARBA" id="ARBA00022679"/>
    </source>
</evidence>
<evidence type="ECO:0000313" key="7">
    <source>
        <dbReference type="Proteomes" id="UP000004827"/>
    </source>
</evidence>
<dbReference type="Pfam" id="PF03942">
    <property type="entry name" value="DTW"/>
    <property type="match status" value="1"/>
</dbReference>
<name>D2YBB4_VIBMI</name>
<feature type="domain" description="DTW" evidence="5">
    <location>
        <begin position="73"/>
        <end position="267"/>
    </location>
</feature>
<dbReference type="PANTHER" id="PTHR21392">
    <property type="entry name" value="TRNA-URIDINE AMINOCARBOXYPROPYLTRANSFERASE 2"/>
    <property type="match status" value="1"/>
</dbReference>
<comment type="caution">
    <text evidence="6">The sequence shown here is derived from an EMBL/GenBank/DDBJ whole genome shotgun (WGS) entry which is preliminary data.</text>
</comment>
<accession>D2YBB4</accession>
<dbReference type="EMBL" id="ACYU01000029">
    <property type="protein sequence ID" value="EEW07930.1"/>
    <property type="molecule type" value="Genomic_DNA"/>
</dbReference>
<dbReference type="InterPro" id="IPR005636">
    <property type="entry name" value="DTW"/>
</dbReference>
<dbReference type="SMART" id="SM01144">
    <property type="entry name" value="DTW"/>
    <property type="match status" value="1"/>
</dbReference>
<evidence type="ECO:0000256" key="1">
    <source>
        <dbReference type="ARBA" id="ARBA00012386"/>
    </source>
</evidence>
<dbReference type="EC" id="2.5.1.25" evidence="1"/>
<protein>
    <recommendedName>
        <fullName evidence="1">tRNA-uridine aminocarboxypropyltransferase</fullName>
        <ecNumber evidence="1">2.5.1.25</ecNumber>
    </recommendedName>
</protein>
<evidence type="ECO:0000313" key="6">
    <source>
        <dbReference type="EMBL" id="EEW07930.1"/>
    </source>
</evidence>
<reference evidence="6 7" key="1">
    <citation type="journal article" date="2009" name="BMC Evol. Biol.">
        <title>Genomic taxonomy of Vibrios.</title>
        <authorList>
            <person name="Thompson C.C."/>
            <person name="Vicente A.C."/>
            <person name="Souza R.C."/>
            <person name="Vasconcelos A.T."/>
            <person name="Vesth T."/>
            <person name="Alves N.Jr."/>
            <person name="Ussery D.W."/>
            <person name="Iida T."/>
            <person name="Thompson F.L."/>
        </authorList>
    </citation>
    <scope>NUCLEOTIDE SEQUENCE [LARGE SCALE GENOMIC DNA]</scope>
    <source>
        <strain evidence="6 7">VM603</strain>
    </source>
</reference>
<keyword evidence="3" id="KW-0949">S-adenosyl-L-methionine</keyword>
<evidence type="ECO:0000259" key="5">
    <source>
        <dbReference type="SMART" id="SM01144"/>
    </source>
</evidence>
<sequence length="291" mass="33500">MPNRISSIRSLILLSFVYLFIYINFAGTNPQRSVQSLPFFESVVCAMRIHSFHHLYQYRLERSTKPFLARGGKIKRCTYCLVELTHCLCAHQPDIESQVAVLLIVSENEVFKPSNTGRLIADTVKETYVYQWSRTEPNPEMLALLNNPAYYPVLIFPAETEEDKTRVLSPIPTEFAGKKPLLVLIDGSWREAKRIFRKSPYLAQLPLVSVEPERLSQYIMRKSENEQHLATAEVACLVLEMFGEQHAADTLSLWFEAFKETYLMCKSRNKPNTAKPALHKWIAHQQSESCL</sequence>
<organism evidence="6 7">
    <name type="scientific">Vibrio mimicus VM603</name>
    <dbReference type="NCBI Taxonomy" id="671074"/>
    <lineage>
        <taxon>Bacteria</taxon>
        <taxon>Pseudomonadati</taxon>
        <taxon>Pseudomonadota</taxon>
        <taxon>Gammaproteobacteria</taxon>
        <taxon>Vibrionales</taxon>
        <taxon>Vibrionaceae</taxon>
        <taxon>Vibrio</taxon>
    </lineage>
</organism>
<keyword evidence="2" id="KW-0808">Transferase</keyword>